<dbReference type="Pfam" id="PF02954">
    <property type="entry name" value="HTH_8"/>
    <property type="match status" value="1"/>
</dbReference>
<dbReference type="PANTHER" id="PTHR32071">
    <property type="entry name" value="TRANSCRIPTIONAL REGULATORY PROTEIN"/>
    <property type="match status" value="1"/>
</dbReference>
<keyword evidence="3" id="KW-0902">Two-component regulatory system</keyword>
<dbReference type="SMART" id="SM00448">
    <property type="entry name" value="REC"/>
    <property type="match status" value="1"/>
</dbReference>
<keyword evidence="2" id="KW-0067">ATP-binding</keyword>
<evidence type="ECO:0000256" key="1">
    <source>
        <dbReference type="ARBA" id="ARBA00022741"/>
    </source>
</evidence>
<dbReference type="GO" id="GO:0006355">
    <property type="term" value="P:regulation of DNA-templated transcription"/>
    <property type="evidence" value="ECO:0007669"/>
    <property type="project" value="InterPro"/>
</dbReference>
<dbReference type="Gene3D" id="1.10.8.60">
    <property type="match status" value="1"/>
</dbReference>
<dbReference type="SUPFAM" id="SSF52540">
    <property type="entry name" value="P-loop containing nucleoside triphosphate hydrolases"/>
    <property type="match status" value="1"/>
</dbReference>
<sequence length="404" mass="44601">MLKGRYLVLIEDDTLMGSSLVQRLELEGATVTWLRQVVRGIAAVRTPRRPVDAVICDIRLPDGTGEDIFSAVSRSMAPPPFLFITGQGEIDQAVRLLRAGAADYLTKPFDLPTFLQRLSLVMRPDVANDMPPQAGISLLARQVDSLVLAAARHDMPVLIRGQRGLGKARLARRIHELSDRRLAPLVTIDVFRDESGERAIAAALDAASEGTLFVNGIGRLDPAAQRRLMAAIGQVDVRVIGTCGTRIDEKIAAGRFRSDLHCALVANEIVVPPLSQRIEDAVWLAGQMFQAFGPRRQTRLKGLSELALAAIRDHDWPGNGREVRSRLLRAIDAARGEWIYPADLFPEFNLDDREVLTLADARERAERRQILKVLAQTGGQIGEAARLLKVSRTTLWEKMQKLGI</sequence>
<dbReference type="GO" id="GO:0043565">
    <property type="term" value="F:sequence-specific DNA binding"/>
    <property type="evidence" value="ECO:0007669"/>
    <property type="project" value="InterPro"/>
</dbReference>
<evidence type="ECO:0000256" key="3">
    <source>
        <dbReference type="ARBA" id="ARBA00023012"/>
    </source>
</evidence>
<organism evidence="9 10">
    <name type="scientific">Tepidamorphus gemmatus</name>
    <dbReference type="NCBI Taxonomy" id="747076"/>
    <lineage>
        <taxon>Bacteria</taxon>
        <taxon>Pseudomonadati</taxon>
        <taxon>Pseudomonadota</taxon>
        <taxon>Alphaproteobacteria</taxon>
        <taxon>Hyphomicrobiales</taxon>
        <taxon>Tepidamorphaceae</taxon>
        <taxon>Tepidamorphus</taxon>
    </lineage>
</organism>
<dbReference type="AlphaFoldDB" id="A0A4R3ME31"/>
<dbReference type="InterPro" id="IPR058031">
    <property type="entry name" value="AAA_lid_NorR"/>
</dbReference>
<dbReference type="Proteomes" id="UP000295678">
    <property type="component" value="Unassembled WGS sequence"/>
</dbReference>
<evidence type="ECO:0000256" key="4">
    <source>
        <dbReference type="ARBA" id="ARBA00023015"/>
    </source>
</evidence>
<evidence type="ECO:0000256" key="5">
    <source>
        <dbReference type="ARBA" id="ARBA00023163"/>
    </source>
</evidence>
<feature type="modified residue" description="4-aspartylphosphate" evidence="6">
    <location>
        <position position="57"/>
    </location>
</feature>
<comment type="caution">
    <text evidence="9">The sequence shown here is derived from an EMBL/GenBank/DDBJ whole genome shotgun (WGS) entry which is preliminary data.</text>
</comment>
<keyword evidence="6" id="KW-0597">Phosphoprotein</keyword>
<accession>A0A4R3ME31</accession>
<protein>
    <submittedName>
        <fullName evidence="9">DNA-binding NtrC family response regulator</fullName>
    </submittedName>
</protein>
<dbReference type="PROSITE" id="PS50045">
    <property type="entry name" value="SIGMA54_INTERACT_4"/>
    <property type="match status" value="1"/>
</dbReference>
<dbReference type="InterPro" id="IPR002078">
    <property type="entry name" value="Sigma_54_int"/>
</dbReference>
<gene>
    <name evidence="9" type="ORF">EDC22_10557</name>
</gene>
<keyword evidence="10" id="KW-1185">Reference proteome</keyword>
<dbReference type="Pfam" id="PF14532">
    <property type="entry name" value="Sigma54_activ_2"/>
    <property type="match status" value="1"/>
</dbReference>
<feature type="domain" description="Response regulatory" evidence="8">
    <location>
        <begin position="6"/>
        <end position="122"/>
    </location>
</feature>
<dbReference type="Gene3D" id="1.10.10.60">
    <property type="entry name" value="Homeodomain-like"/>
    <property type="match status" value="1"/>
</dbReference>
<evidence type="ECO:0000256" key="2">
    <source>
        <dbReference type="ARBA" id="ARBA00022840"/>
    </source>
</evidence>
<keyword evidence="1" id="KW-0547">Nucleotide-binding</keyword>
<dbReference type="InterPro" id="IPR027417">
    <property type="entry name" value="P-loop_NTPase"/>
</dbReference>
<dbReference type="SUPFAM" id="SSF52172">
    <property type="entry name" value="CheY-like"/>
    <property type="match status" value="1"/>
</dbReference>
<evidence type="ECO:0000259" key="8">
    <source>
        <dbReference type="PROSITE" id="PS50110"/>
    </source>
</evidence>
<dbReference type="GO" id="GO:0005524">
    <property type="term" value="F:ATP binding"/>
    <property type="evidence" value="ECO:0007669"/>
    <property type="project" value="UniProtKB-KW"/>
</dbReference>
<proteinExistence type="predicted"/>
<name>A0A4R3ME31_9HYPH</name>
<dbReference type="GO" id="GO:0000160">
    <property type="term" value="P:phosphorelay signal transduction system"/>
    <property type="evidence" value="ECO:0007669"/>
    <property type="project" value="UniProtKB-KW"/>
</dbReference>
<evidence type="ECO:0000313" key="10">
    <source>
        <dbReference type="Proteomes" id="UP000295678"/>
    </source>
</evidence>
<evidence type="ECO:0000259" key="7">
    <source>
        <dbReference type="PROSITE" id="PS50045"/>
    </source>
</evidence>
<dbReference type="EMBL" id="SMAK01000005">
    <property type="protein sequence ID" value="TCT10559.1"/>
    <property type="molecule type" value="Genomic_DNA"/>
</dbReference>
<dbReference type="Gene3D" id="3.40.50.300">
    <property type="entry name" value="P-loop containing nucleotide triphosphate hydrolases"/>
    <property type="match status" value="1"/>
</dbReference>
<keyword evidence="9" id="KW-0238">DNA-binding</keyword>
<reference evidence="9 10" key="1">
    <citation type="submission" date="2019-03" db="EMBL/GenBank/DDBJ databases">
        <title>Genomic Encyclopedia of Type Strains, Phase IV (KMG-IV): sequencing the most valuable type-strain genomes for metagenomic binning, comparative biology and taxonomic classification.</title>
        <authorList>
            <person name="Goeker M."/>
        </authorList>
    </citation>
    <scope>NUCLEOTIDE SEQUENCE [LARGE SCALE GENOMIC DNA]</scope>
    <source>
        <strain evidence="9 10">DSM 19345</strain>
    </source>
</reference>
<dbReference type="InterPro" id="IPR002197">
    <property type="entry name" value="HTH_Fis"/>
</dbReference>
<dbReference type="InterPro" id="IPR009057">
    <property type="entry name" value="Homeodomain-like_sf"/>
</dbReference>
<dbReference type="RefSeq" id="WP_132806420.1">
    <property type="nucleotide sequence ID" value="NZ_SMAK01000005.1"/>
</dbReference>
<dbReference type="OrthoDB" id="9762726at2"/>
<dbReference type="Pfam" id="PF00072">
    <property type="entry name" value="Response_reg"/>
    <property type="match status" value="1"/>
</dbReference>
<keyword evidence="5" id="KW-0804">Transcription</keyword>
<dbReference type="InterPro" id="IPR001789">
    <property type="entry name" value="Sig_transdc_resp-reg_receiver"/>
</dbReference>
<dbReference type="SUPFAM" id="SSF46689">
    <property type="entry name" value="Homeodomain-like"/>
    <property type="match status" value="1"/>
</dbReference>
<dbReference type="Gene3D" id="3.40.50.2300">
    <property type="match status" value="1"/>
</dbReference>
<dbReference type="InterPro" id="IPR011006">
    <property type="entry name" value="CheY-like_superfamily"/>
</dbReference>
<dbReference type="PROSITE" id="PS50110">
    <property type="entry name" value="RESPONSE_REGULATORY"/>
    <property type="match status" value="1"/>
</dbReference>
<evidence type="ECO:0000313" key="9">
    <source>
        <dbReference type="EMBL" id="TCT10559.1"/>
    </source>
</evidence>
<feature type="domain" description="Sigma-54 factor interaction" evidence="7">
    <location>
        <begin position="133"/>
        <end position="332"/>
    </location>
</feature>
<dbReference type="PRINTS" id="PR01590">
    <property type="entry name" value="HTHFIS"/>
</dbReference>
<evidence type="ECO:0000256" key="6">
    <source>
        <dbReference type="PROSITE-ProRule" id="PRU00169"/>
    </source>
</evidence>
<dbReference type="Pfam" id="PF25601">
    <property type="entry name" value="AAA_lid_14"/>
    <property type="match status" value="1"/>
</dbReference>
<keyword evidence="4" id="KW-0805">Transcription regulation</keyword>